<keyword evidence="2" id="KW-1185">Reference proteome</keyword>
<sequence>MTSPRKTILVLYPAAPDAAGLRRLLGELGHIAVTADAPLAALKALGTVRFDIILTSMGAARAGKPSSFVQELRSAAPGSAVVGIRGQGGEAANDAWLGECDATVPAPLSPSRMQWVLDFELRYFGS</sequence>
<protein>
    <recommendedName>
        <fullName evidence="3">Response regulatory domain-containing protein</fullName>
    </recommendedName>
</protein>
<name>A0ABW0MRH5_9BURK</name>
<dbReference type="EMBL" id="JBHSMR010000013">
    <property type="protein sequence ID" value="MFC5479587.1"/>
    <property type="molecule type" value="Genomic_DNA"/>
</dbReference>
<gene>
    <name evidence="1" type="ORF">ACFPQ5_15430</name>
</gene>
<evidence type="ECO:0000313" key="1">
    <source>
        <dbReference type="EMBL" id="MFC5479587.1"/>
    </source>
</evidence>
<dbReference type="SUPFAM" id="SSF52172">
    <property type="entry name" value="CheY-like"/>
    <property type="match status" value="1"/>
</dbReference>
<dbReference type="InterPro" id="IPR011006">
    <property type="entry name" value="CheY-like_superfamily"/>
</dbReference>
<reference evidence="2" key="1">
    <citation type="journal article" date="2019" name="Int. J. Syst. Evol. Microbiol.">
        <title>The Global Catalogue of Microorganisms (GCM) 10K type strain sequencing project: providing services to taxonomists for standard genome sequencing and annotation.</title>
        <authorList>
            <consortium name="The Broad Institute Genomics Platform"/>
            <consortium name="The Broad Institute Genome Sequencing Center for Infectious Disease"/>
            <person name="Wu L."/>
            <person name="Ma J."/>
        </authorList>
    </citation>
    <scope>NUCLEOTIDE SEQUENCE [LARGE SCALE GENOMIC DNA]</scope>
    <source>
        <strain evidence="2">CCUG 43111</strain>
    </source>
</reference>
<organism evidence="1 2">
    <name type="scientific">Massilia suwonensis</name>
    <dbReference type="NCBI Taxonomy" id="648895"/>
    <lineage>
        <taxon>Bacteria</taxon>
        <taxon>Pseudomonadati</taxon>
        <taxon>Pseudomonadota</taxon>
        <taxon>Betaproteobacteria</taxon>
        <taxon>Burkholderiales</taxon>
        <taxon>Oxalobacteraceae</taxon>
        <taxon>Telluria group</taxon>
        <taxon>Massilia</taxon>
    </lineage>
</organism>
<evidence type="ECO:0008006" key="3">
    <source>
        <dbReference type="Google" id="ProtNLM"/>
    </source>
</evidence>
<evidence type="ECO:0000313" key="2">
    <source>
        <dbReference type="Proteomes" id="UP001596101"/>
    </source>
</evidence>
<dbReference type="Proteomes" id="UP001596101">
    <property type="component" value="Unassembled WGS sequence"/>
</dbReference>
<proteinExistence type="predicted"/>
<accession>A0ABW0MRH5</accession>
<comment type="caution">
    <text evidence="1">The sequence shown here is derived from an EMBL/GenBank/DDBJ whole genome shotgun (WGS) entry which is preliminary data.</text>
</comment>
<dbReference type="RefSeq" id="WP_379757336.1">
    <property type="nucleotide sequence ID" value="NZ_JBHSMR010000013.1"/>
</dbReference>